<keyword evidence="3" id="KW-1185">Reference proteome</keyword>
<reference evidence="2 3" key="1">
    <citation type="submission" date="2024-06" db="EMBL/GenBank/DDBJ databases">
        <authorList>
            <person name="Chen R.Y."/>
        </authorList>
    </citation>
    <scope>NUCLEOTIDE SEQUENCE [LARGE SCALE GENOMIC DNA]</scope>
    <source>
        <strain evidence="2 3">D2</strain>
    </source>
</reference>
<evidence type="ECO:0000313" key="2">
    <source>
        <dbReference type="EMBL" id="MER2492268.1"/>
    </source>
</evidence>
<evidence type="ECO:0000256" key="1">
    <source>
        <dbReference type="SAM" id="Phobius"/>
    </source>
</evidence>
<dbReference type="RefSeq" id="WP_185976577.1">
    <property type="nucleotide sequence ID" value="NZ_CP041660.1"/>
</dbReference>
<name>A0ABV1RH55_9ALTE</name>
<dbReference type="Proteomes" id="UP001467690">
    <property type="component" value="Unassembled WGS sequence"/>
</dbReference>
<keyword evidence="1" id="KW-0812">Transmembrane</keyword>
<feature type="transmembrane region" description="Helical" evidence="1">
    <location>
        <begin position="20"/>
        <end position="43"/>
    </location>
</feature>
<comment type="caution">
    <text evidence="2">The sequence shown here is derived from an EMBL/GenBank/DDBJ whole genome shotgun (WGS) entry which is preliminary data.</text>
</comment>
<keyword evidence="1" id="KW-0472">Membrane</keyword>
<gene>
    <name evidence="2" type="ORF">ABS311_10295</name>
</gene>
<accession>A0ABV1RH55</accession>
<organism evidence="2 3">
    <name type="scientific">Catenovulum sediminis</name>
    <dbReference type="NCBI Taxonomy" id="1740262"/>
    <lineage>
        <taxon>Bacteria</taxon>
        <taxon>Pseudomonadati</taxon>
        <taxon>Pseudomonadota</taxon>
        <taxon>Gammaproteobacteria</taxon>
        <taxon>Alteromonadales</taxon>
        <taxon>Alteromonadaceae</taxon>
        <taxon>Catenovulum</taxon>
    </lineage>
</organism>
<sequence>MTGKKKTATPTPVKMFLKTVYWLLIIAIFGSVLVLAYDAYLTYSNASKG</sequence>
<proteinExistence type="predicted"/>
<evidence type="ECO:0000313" key="3">
    <source>
        <dbReference type="Proteomes" id="UP001467690"/>
    </source>
</evidence>
<protein>
    <submittedName>
        <fullName evidence="2">Uncharacterized protein</fullName>
    </submittedName>
</protein>
<dbReference type="EMBL" id="JBELOE010000209">
    <property type="protein sequence ID" value="MER2492268.1"/>
    <property type="molecule type" value="Genomic_DNA"/>
</dbReference>
<keyword evidence="1" id="KW-1133">Transmembrane helix</keyword>